<organism evidence="1 2">
    <name type="scientific">Oedothorax gibbosus</name>
    <dbReference type="NCBI Taxonomy" id="931172"/>
    <lineage>
        <taxon>Eukaryota</taxon>
        <taxon>Metazoa</taxon>
        <taxon>Ecdysozoa</taxon>
        <taxon>Arthropoda</taxon>
        <taxon>Chelicerata</taxon>
        <taxon>Arachnida</taxon>
        <taxon>Araneae</taxon>
        <taxon>Araneomorphae</taxon>
        <taxon>Entelegynae</taxon>
        <taxon>Araneoidea</taxon>
        <taxon>Linyphiidae</taxon>
        <taxon>Erigoninae</taxon>
        <taxon>Oedothorax</taxon>
    </lineage>
</organism>
<evidence type="ECO:0000313" key="1">
    <source>
        <dbReference type="EMBL" id="KAG8176458.1"/>
    </source>
</evidence>
<sequence length="28" mass="3329">KDAKLPVRILLFYEIISTTDIPTYLIYE</sequence>
<name>A0AAV6TXR6_9ARAC</name>
<dbReference type="Proteomes" id="UP000827092">
    <property type="component" value="Unassembled WGS sequence"/>
</dbReference>
<feature type="non-terminal residue" evidence="1">
    <location>
        <position position="1"/>
    </location>
</feature>
<dbReference type="AlphaFoldDB" id="A0AAV6TXR6"/>
<gene>
    <name evidence="1" type="ORF">JTE90_023105</name>
</gene>
<keyword evidence="2" id="KW-1185">Reference proteome</keyword>
<comment type="caution">
    <text evidence="1">The sequence shown here is derived from an EMBL/GenBank/DDBJ whole genome shotgun (WGS) entry which is preliminary data.</text>
</comment>
<accession>A0AAV6TXR6</accession>
<protein>
    <submittedName>
        <fullName evidence="1">Uncharacterized protein</fullName>
    </submittedName>
</protein>
<proteinExistence type="predicted"/>
<evidence type="ECO:0000313" key="2">
    <source>
        <dbReference type="Proteomes" id="UP000827092"/>
    </source>
</evidence>
<reference evidence="1 2" key="1">
    <citation type="journal article" date="2022" name="Nat. Ecol. Evol.">
        <title>A masculinizing supergene underlies an exaggerated male reproductive morph in a spider.</title>
        <authorList>
            <person name="Hendrickx F."/>
            <person name="De Corte Z."/>
            <person name="Sonet G."/>
            <person name="Van Belleghem S.M."/>
            <person name="Kostlbacher S."/>
            <person name="Vangestel C."/>
        </authorList>
    </citation>
    <scope>NUCLEOTIDE SEQUENCE [LARGE SCALE GENOMIC DNA]</scope>
    <source>
        <strain evidence="1">W744_W776</strain>
    </source>
</reference>
<dbReference type="EMBL" id="JAFNEN010000879">
    <property type="protein sequence ID" value="KAG8176458.1"/>
    <property type="molecule type" value="Genomic_DNA"/>
</dbReference>